<dbReference type="RefSeq" id="WP_016269092.1">
    <property type="nucleotide sequence ID" value="NZ_KE159460.1"/>
</dbReference>
<dbReference type="Pfam" id="PF08522">
    <property type="entry name" value="BT_3987-like_N"/>
    <property type="match status" value="1"/>
</dbReference>
<dbReference type="InterPro" id="IPR025371">
    <property type="entry name" value="BT_3044-like_C"/>
</dbReference>
<name>R9H6Z0_BACT4</name>
<dbReference type="EMBL" id="ASSM01000010">
    <property type="protein sequence ID" value="EOR99550.1"/>
    <property type="molecule type" value="Genomic_DNA"/>
</dbReference>
<evidence type="ECO:0000313" key="3">
    <source>
        <dbReference type="EMBL" id="EOR99550.1"/>
    </source>
</evidence>
<reference evidence="3 4" key="1">
    <citation type="submission" date="2013-04" db="EMBL/GenBank/DDBJ databases">
        <title>The Genome Sequence of Bacteroides thetaiotaomicron dnLKV9.</title>
        <authorList>
            <consortium name="The Broad Institute Genomics Platform"/>
            <consortium name="The Broad Institute Genome Sequencing Center for Infectious Disease"/>
            <person name="Earl A."/>
            <person name="Xavier R."/>
            <person name="Kuhn K."/>
            <person name="Stappenbeck T."/>
            <person name="Walker B."/>
            <person name="Young S."/>
            <person name="Zeng Q."/>
            <person name="Gargeya S."/>
            <person name="Fitzgerald M."/>
            <person name="Haas B."/>
            <person name="Abouelleil A."/>
            <person name="Allen A.W."/>
            <person name="Alvarado L."/>
            <person name="Arachchi H.M."/>
            <person name="Berlin A.M."/>
            <person name="Chapman S.B."/>
            <person name="Gainer-Dewar J."/>
            <person name="Goldberg J."/>
            <person name="Griggs A."/>
            <person name="Gujja S."/>
            <person name="Hansen M."/>
            <person name="Howarth C."/>
            <person name="Imamovic A."/>
            <person name="Ireland A."/>
            <person name="Larimer J."/>
            <person name="McCowan C."/>
            <person name="Murphy C."/>
            <person name="Pearson M."/>
            <person name="Poon T.W."/>
            <person name="Priest M."/>
            <person name="Roberts A."/>
            <person name="Saif S."/>
            <person name="Shea T."/>
            <person name="Sisk P."/>
            <person name="Sykes S."/>
            <person name="Wortman J."/>
            <person name="Nusbaum C."/>
            <person name="Birren B."/>
        </authorList>
    </citation>
    <scope>NUCLEOTIDE SEQUENCE [LARGE SCALE GENOMIC DNA]</scope>
    <source>
        <strain evidence="4">dnLKV9</strain>
    </source>
</reference>
<evidence type="ECO:0000313" key="4">
    <source>
        <dbReference type="Proteomes" id="UP000014207"/>
    </source>
</evidence>
<evidence type="ECO:0008006" key="5">
    <source>
        <dbReference type="Google" id="ProtNLM"/>
    </source>
</evidence>
<dbReference type="HOGENOM" id="CLU_068210_1_0_10"/>
<dbReference type="Pfam" id="PF14274">
    <property type="entry name" value="BT_3044-like_C"/>
    <property type="match status" value="1"/>
</dbReference>
<dbReference type="PROSITE" id="PS51257">
    <property type="entry name" value="PROKAR_LIPOPROTEIN"/>
    <property type="match status" value="1"/>
</dbReference>
<dbReference type="Proteomes" id="UP000014207">
    <property type="component" value="Unassembled WGS sequence"/>
</dbReference>
<accession>R9H6Z0</accession>
<comment type="caution">
    <text evidence="3">The sequence shown here is derived from an EMBL/GenBank/DDBJ whole genome shotgun (WGS) entry which is preliminary data.</text>
</comment>
<gene>
    <name evidence="3" type="ORF">C799_03432</name>
</gene>
<proteinExistence type="predicted"/>
<dbReference type="Gene3D" id="2.60.40.1740">
    <property type="entry name" value="hypothetical protein (bacova_03559)"/>
    <property type="match status" value="1"/>
</dbReference>
<dbReference type="InterPro" id="IPR013728">
    <property type="entry name" value="BT_3987-like_N"/>
</dbReference>
<feature type="domain" description="BT-3044-like C-terminal" evidence="2">
    <location>
        <begin position="163"/>
        <end position="286"/>
    </location>
</feature>
<evidence type="ECO:0000259" key="2">
    <source>
        <dbReference type="Pfam" id="PF14274"/>
    </source>
</evidence>
<organism evidence="3 4">
    <name type="scientific">Bacteroides thetaiotaomicron dnLKV9</name>
    <dbReference type="NCBI Taxonomy" id="1235785"/>
    <lineage>
        <taxon>Bacteria</taxon>
        <taxon>Pseudomonadati</taxon>
        <taxon>Bacteroidota</taxon>
        <taxon>Bacteroidia</taxon>
        <taxon>Bacteroidales</taxon>
        <taxon>Bacteroidaceae</taxon>
        <taxon>Bacteroides</taxon>
    </lineage>
</organism>
<sequence>MKNNKILYPIFLLSIILGSCNYENPLDTEQYEKTVYLIGASDNLLTKTLSYSSEHQNTFISVGVSGSLLIDNDITVGLSSHNSVIDWYNTKFKYLPTDLKYQALDADFYNIPSYNVTLEAGNAYAKLPIEVTTEGLHCDSLYALTFKIDSSSDYMVNKTDSALIVTFNLVNAYSGNYIFNGVRQQLDESGNVTGLTSISNTLRTFKATDENSVRFYHEQQAETVANIKNYGIVLNVSANNNVTVTAWEDFDLVEGTCTYNPSSKVFDISYTYHLGGNTYRMEGAFTYQVEEGGE</sequence>
<feature type="domain" description="BT-3987-like N-terminal" evidence="1">
    <location>
        <begin position="31"/>
        <end position="154"/>
    </location>
</feature>
<protein>
    <recommendedName>
        <fullName evidence="5">DUF4361 domain-containing protein</fullName>
    </recommendedName>
</protein>
<dbReference type="PATRIC" id="fig|1235785.3.peg.3463"/>
<dbReference type="AlphaFoldDB" id="R9H6Z0"/>
<evidence type="ECO:0000259" key="1">
    <source>
        <dbReference type="Pfam" id="PF08522"/>
    </source>
</evidence>